<dbReference type="FunFam" id="1.20.140.10:FF:000010">
    <property type="entry name" value="Acyl-coenzyme A oxidase"/>
    <property type="match status" value="1"/>
</dbReference>
<dbReference type="InterPro" id="IPR012258">
    <property type="entry name" value="Acyl-CoA_oxidase"/>
</dbReference>
<dbReference type="GO" id="GO:0016402">
    <property type="term" value="F:pristanoyl-CoA oxidase activity"/>
    <property type="evidence" value="ECO:0007669"/>
    <property type="project" value="TreeGrafter"/>
</dbReference>
<comment type="cofactor">
    <cofactor evidence="1">
        <name>FAD</name>
        <dbReference type="ChEBI" id="CHEBI:57692"/>
    </cofactor>
</comment>
<gene>
    <name evidence="13" type="primary">LOC113471262</name>
</gene>
<organism evidence="12 13">
    <name type="scientific">Diaphorina citri</name>
    <name type="common">Asian citrus psyllid</name>
    <dbReference type="NCBI Taxonomy" id="121845"/>
    <lineage>
        <taxon>Eukaryota</taxon>
        <taxon>Metazoa</taxon>
        <taxon>Ecdysozoa</taxon>
        <taxon>Arthropoda</taxon>
        <taxon>Hexapoda</taxon>
        <taxon>Insecta</taxon>
        <taxon>Pterygota</taxon>
        <taxon>Neoptera</taxon>
        <taxon>Paraneoptera</taxon>
        <taxon>Hemiptera</taxon>
        <taxon>Sternorrhyncha</taxon>
        <taxon>Psylloidea</taxon>
        <taxon>Psyllidae</taxon>
        <taxon>Diaphorininae</taxon>
        <taxon>Diaphorina</taxon>
    </lineage>
</organism>
<dbReference type="InterPro" id="IPR002655">
    <property type="entry name" value="Acyl-CoA_oxidase_C"/>
</dbReference>
<keyword evidence="6" id="KW-0276">Fatty acid metabolism</keyword>
<evidence type="ECO:0000256" key="2">
    <source>
        <dbReference type="ARBA" id="ARBA00004275"/>
    </source>
</evidence>
<dbReference type="Gene3D" id="1.20.140.10">
    <property type="entry name" value="Butyryl-CoA Dehydrogenase, subunit A, domain 3"/>
    <property type="match status" value="2"/>
</dbReference>
<evidence type="ECO:0000256" key="3">
    <source>
        <dbReference type="ARBA" id="ARBA00006288"/>
    </source>
</evidence>
<dbReference type="InterPro" id="IPR055060">
    <property type="entry name" value="ACOX_C_alpha1"/>
</dbReference>
<dbReference type="Proteomes" id="UP000079169">
    <property type="component" value="Unplaced"/>
</dbReference>
<comment type="similarity">
    <text evidence="3">Belongs to the acyl-CoA oxidase family.</text>
</comment>
<evidence type="ECO:0000256" key="4">
    <source>
        <dbReference type="ARBA" id="ARBA00022630"/>
    </source>
</evidence>
<name>A0A3Q0JCA2_DIACI</name>
<dbReference type="InterPro" id="IPR036250">
    <property type="entry name" value="AcylCo_DH-like_C"/>
</dbReference>
<feature type="domain" description="Acyl-CoA oxidase C-alpha1" evidence="11">
    <location>
        <begin position="46"/>
        <end position="203"/>
    </location>
</feature>
<reference evidence="13" key="1">
    <citation type="submission" date="2025-08" db="UniProtKB">
        <authorList>
            <consortium name="RefSeq"/>
        </authorList>
    </citation>
    <scope>IDENTIFICATION</scope>
</reference>
<dbReference type="AlphaFoldDB" id="A0A3Q0JCA2"/>
<dbReference type="SUPFAM" id="SSF47203">
    <property type="entry name" value="Acyl-CoA dehydrogenase C-terminal domain-like"/>
    <property type="match status" value="2"/>
</dbReference>
<dbReference type="PANTHER" id="PTHR10909:SF223">
    <property type="entry name" value="ACYL-COENZYME A OXIDASE"/>
    <property type="match status" value="1"/>
</dbReference>
<dbReference type="RefSeq" id="XP_026686071.1">
    <property type="nucleotide sequence ID" value="XM_026830270.1"/>
</dbReference>
<evidence type="ECO:0000313" key="13">
    <source>
        <dbReference type="RefSeq" id="XP_026686071.1"/>
    </source>
</evidence>
<dbReference type="Pfam" id="PF22924">
    <property type="entry name" value="ACOX_C_alpha1"/>
    <property type="match status" value="1"/>
</dbReference>
<dbReference type="PANTHER" id="PTHR10909">
    <property type="entry name" value="ELECTRON TRANSPORT OXIDOREDUCTASE"/>
    <property type="match status" value="1"/>
</dbReference>
<dbReference type="GO" id="GO:0033540">
    <property type="term" value="P:fatty acid beta-oxidation using acyl-CoA oxidase"/>
    <property type="evidence" value="ECO:0007669"/>
    <property type="project" value="TreeGrafter"/>
</dbReference>
<dbReference type="FunFam" id="1.20.140.10:FF:000007">
    <property type="entry name" value="Acyl-coenzyme A oxidase"/>
    <property type="match status" value="1"/>
</dbReference>
<protein>
    <submittedName>
        <fullName evidence="13">Peroxisomal acyl-coenzyme A oxidase 3-like isoform X1</fullName>
    </submittedName>
</protein>
<evidence type="ECO:0000256" key="1">
    <source>
        <dbReference type="ARBA" id="ARBA00001974"/>
    </source>
</evidence>
<evidence type="ECO:0000256" key="8">
    <source>
        <dbReference type="ARBA" id="ARBA00023098"/>
    </source>
</evidence>
<proteinExistence type="inferred from homology"/>
<dbReference type="STRING" id="121845.A0A3Q0JCA2"/>
<evidence type="ECO:0000256" key="5">
    <source>
        <dbReference type="ARBA" id="ARBA00022827"/>
    </source>
</evidence>
<dbReference type="GeneID" id="113471262"/>
<evidence type="ECO:0000256" key="6">
    <source>
        <dbReference type="ARBA" id="ARBA00022832"/>
    </source>
</evidence>
<evidence type="ECO:0000256" key="7">
    <source>
        <dbReference type="ARBA" id="ARBA00023002"/>
    </source>
</evidence>
<keyword evidence="4" id="KW-0285">Flavoprotein</keyword>
<keyword evidence="8" id="KW-0443">Lipid metabolism</keyword>
<dbReference type="KEGG" id="dci:113471262"/>
<dbReference type="GO" id="GO:0005504">
    <property type="term" value="F:fatty acid binding"/>
    <property type="evidence" value="ECO:0007669"/>
    <property type="project" value="TreeGrafter"/>
</dbReference>
<evidence type="ECO:0000259" key="11">
    <source>
        <dbReference type="Pfam" id="PF22924"/>
    </source>
</evidence>
<evidence type="ECO:0000259" key="10">
    <source>
        <dbReference type="Pfam" id="PF01756"/>
    </source>
</evidence>
<dbReference type="PaxDb" id="121845-A0A3Q0JCA2"/>
<dbReference type="GO" id="GO:0055088">
    <property type="term" value="P:lipid homeostasis"/>
    <property type="evidence" value="ECO:0007669"/>
    <property type="project" value="TreeGrafter"/>
</dbReference>
<comment type="subcellular location">
    <subcellularLocation>
        <location evidence="2">Peroxisome</location>
    </subcellularLocation>
</comment>
<accession>A0A3Q0JCA2</accession>
<keyword evidence="7" id="KW-0560">Oxidoreductase</keyword>
<keyword evidence="9" id="KW-0576">Peroxisome</keyword>
<keyword evidence="5" id="KW-0274">FAD</keyword>
<evidence type="ECO:0000256" key="9">
    <source>
        <dbReference type="ARBA" id="ARBA00023140"/>
    </source>
</evidence>
<dbReference type="GO" id="GO:0005777">
    <property type="term" value="C:peroxisome"/>
    <property type="evidence" value="ECO:0007669"/>
    <property type="project" value="UniProtKB-SubCell"/>
</dbReference>
<sequence length="433" mass="49101">MMFSHYWVPRCSLLARFSSVSPQGDYSSLIPDPGLRFASSLIPLFLGRWCVLGCTWGNLLKATLIAVRYSTVRKQFGEDREGEETSVIEYQTQQVRLFPYVAAIYVYKTTLYSVTNALSDINNAMAESEDCSELITEWHILMSGFKPLLTWLAVAGVQECREACGGHGYLYASALGEIKEDNDSMVTLEGDNNVLTQQTSKFLTYIYKTHGGPNVGPIHPNSARIDSPMNSYYYLTQPDERVKLASFQDLNVSNILSIYSFLVRYLIRKTIATYETNLSKGLDKFTAHNESQVYVARTLALVYSERYVIETFWTKLASRETSTPLKLVLTELCLLYSVWSLEKYLPYLYESEYFTSGEPVKLIQDSVLHLCRKLKPNILSLIEVEAPPDFIVNSILGSSSGLVYKELQSAFYQYPATFEIDPEWKAMLGKSNL</sequence>
<dbReference type="Pfam" id="PF01756">
    <property type="entry name" value="ACOX"/>
    <property type="match status" value="1"/>
</dbReference>
<keyword evidence="12" id="KW-1185">Reference proteome</keyword>
<evidence type="ECO:0000313" key="12">
    <source>
        <dbReference type="Proteomes" id="UP000079169"/>
    </source>
</evidence>
<dbReference type="GO" id="GO:0071949">
    <property type="term" value="F:FAD binding"/>
    <property type="evidence" value="ECO:0007669"/>
    <property type="project" value="InterPro"/>
</dbReference>
<feature type="domain" description="Acyl-CoA oxidase C-terminal" evidence="10">
    <location>
        <begin position="252"/>
        <end position="428"/>
    </location>
</feature>